<evidence type="ECO:0000256" key="8">
    <source>
        <dbReference type="SAM" id="Phobius"/>
    </source>
</evidence>
<feature type="transmembrane region" description="Helical" evidence="8">
    <location>
        <begin position="309"/>
        <end position="334"/>
    </location>
</feature>
<evidence type="ECO:0000256" key="1">
    <source>
        <dbReference type="ARBA" id="ARBA00004141"/>
    </source>
</evidence>
<dbReference type="GO" id="GO:0005886">
    <property type="term" value="C:plasma membrane"/>
    <property type="evidence" value="ECO:0007669"/>
    <property type="project" value="TreeGrafter"/>
</dbReference>
<feature type="domain" description="PGG" evidence="9">
    <location>
        <begin position="207"/>
        <end position="333"/>
    </location>
</feature>
<evidence type="ECO:0000259" key="9">
    <source>
        <dbReference type="Pfam" id="PF13962"/>
    </source>
</evidence>
<feature type="transmembrane region" description="Helical" evidence="8">
    <location>
        <begin position="97"/>
        <end position="117"/>
    </location>
</feature>
<name>A0A445BMI3_ARAHY</name>
<dbReference type="Pfam" id="PF13962">
    <property type="entry name" value="PGG"/>
    <property type="match status" value="2"/>
</dbReference>
<keyword evidence="3" id="KW-0677">Repeat</keyword>
<dbReference type="STRING" id="3818.A0A445BMI3"/>
<feature type="transmembrane region" description="Helical" evidence="8">
    <location>
        <begin position="34"/>
        <end position="52"/>
    </location>
</feature>
<feature type="domain" description="PGG" evidence="9">
    <location>
        <begin position="27"/>
        <end position="153"/>
    </location>
</feature>
<protein>
    <recommendedName>
        <fullName evidence="9">PGG domain-containing protein</fullName>
    </recommendedName>
</protein>
<reference evidence="10 11" key="1">
    <citation type="submission" date="2019-01" db="EMBL/GenBank/DDBJ databases">
        <title>Sequencing of cultivated peanut Arachis hypogaea provides insights into genome evolution and oil improvement.</title>
        <authorList>
            <person name="Chen X."/>
        </authorList>
    </citation>
    <scope>NUCLEOTIDE SEQUENCE [LARGE SCALE GENOMIC DNA]</scope>
    <source>
        <strain evidence="11">cv. Fuhuasheng</strain>
        <tissue evidence="10">Leaves</tissue>
    </source>
</reference>
<dbReference type="PANTHER" id="PTHR24186:SF37">
    <property type="entry name" value="PGG DOMAIN-CONTAINING PROTEIN"/>
    <property type="match status" value="1"/>
</dbReference>
<feature type="transmembrane region" description="Helical" evidence="8">
    <location>
        <begin position="129"/>
        <end position="154"/>
    </location>
</feature>
<gene>
    <name evidence="10" type="ORF">Ahy_A09g045508</name>
</gene>
<dbReference type="EMBL" id="SDMP01000009">
    <property type="protein sequence ID" value="RYR39872.1"/>
    <property type="molecule type" value="Genomic_DNA"/>
</dbReference>
<keyword evidence="2 8" id="KW-0812">Transmembrane</keyword>
<feature type="region of interest" description="Disordered" evidence="7">
    <location>
        <begin position="1"/>
        <end position="24"/>
    </location>
</feature>
<organism evidence="10 11">
    <name type="scientific">Arachis hypogaea</name>
    <name type="common">Peanut</name>
    <dbReference type="NCBI Taxonomy" id="3818"/>
    <lineage>
        <taxon>Eukaryota</taxon>
        <taxon>Viridiplantae</taxon>
        <taxon>Streptophyta</taxon>
        <taxon>Embryophyta</taxon>
        <taxon>Tracheophyta</taxon>
        <taxon>Spermatophyta</taxon>
        <taxon>Magnoliopsida</taxon>
        <taxon>eudicotyledons</taxon>
        <taxon>Gunneridae</taxon>
        <taxon>Pentapetalae</taxon>
        <taxon>rosids</taxon>
        <taxon>fabids</taxon>
        <taxon>Fabales</taxon>
        <taxon>Fabaceae</taxon>
        <taxon>Papilionoideae</taxon>
        <taxon>50 kb inversion clade</taxon>
        <taxon>dalbergioids sensu lato</taxon>
        <taxon>Dalbergieae</taxon>
        <taxon>Pterocarpus clade</taxon>
        <taxon>Arachis</taxon>
    </lineage>
</organism>
<dbReference type="PANTHER" id="PTHR24186">
    <property type="entry name" value="PROTEIN PHOSPHATASE 1 REGULATORY SUBUNIT"/>
    <property type="match status" value="1"/>
</dbReference>
<proteinExistence type="predicted"/>
<evidence type="ECO:0000256" key="4">
    <source>
        <dbReference type="ARBA" id="ARBA00022989"/>
    </source>
</evidence>
<keyword evidence="11" id="KW-1185">Reference proteome</keyword>
<evidence type="ECO:0000256" key="6">
    <source>
        <dbReference type="ARBA" id="ARBA00023136"/>
    </source>
</evidence>
<dbReference type="Proteomes" id="UP000289738">
    <property type="component" value="Chromosome A09"/>
</dbReference>
<sequence>MEGNSIPTTMAMNQNGRASSRDTTKGNWVEEMRGSLMVVATVIATLTFQIAINPPGGVWQQDSNNQQGCASGNTCKAGTSVLATSSDDENQRLKYEMFILLCTVSFTASQTVILFLLTGFQLRNRLVMWLLILVMCLSVICLAGAYVISIWMVMKPLDKLINKITLYYALFWAGLVALLCLALLLRFLIWLFKAFFRASSRDTTKGNWVEEMRGSLMVVATVIATLTFQIAINPPGGVWQQDSNNQQGCASGNTCKAGTSVLATSSHDKNQRLKYEIFILLCTVSFTASQTVILFLLTGFQLRNRLVMWLLILVMCLSVICLAGAYVISIWMVMKPLDKLINKITLYYALFWAGLVTLLCLALLLRFLIWLFKAFFRFLCCC</sequence>
<dbReference type="InterPro" id="IPR026961">
    <property type="entry name" value="PGG_dom"/>
</dbReference>
<keyword evidence="6 8" id="KW-0472">Membrane</keyword>
<comment type="caution">
    <text evidence="10">The sequence shown here is derived from an EMBL/GenBank/DDBJ whole genome shotgun (WGS) entry which is preliminary data.</text>
</comment>
<comment type="subcellular location">
    <subcellularLocation>
        <location evidence="1">Membrane</location>
        <topology evidence="1">Multi-pass membrane protein</topology>
    </subcellularLocation>
</comment>
<evidence type="ECO:0000256" key="2">
    <source>
        <dbReference type="ARBA" id="ARBA00022692"/>
    </source>
</evidence>
<evidence type="ECO:0000256" key="3">
    <source>
        <dbReference type="ARBA" id="ARBA00022737"/>
    </source>
</evidence>
<evidence type="ECO:0000256" key="5">
    <source>
        <dbReference type="ARBA" id="ARBA00023043"/>
    </source>
</evidence>
<keyword evidence="4 8" id="KW-1133">Transmembrane helix</keyword>
<feature type="transmembrane region" description="Helical" evidence="8">
    <location>
        <begin position="277"/>
        <end position="297"/>
    </location>
</feature>
<feature type="transmembrane region" description="Helical" evidence="8">
    <location>
        <begin position="213"/>
        <end position="232"/>
    </location>
</feature>
<feature type="compositionally biased region" description="Polar residues" evidence="7">
    <location>
        <begin position="1"/>
        <end position="18"/>
    </location>
</feature>
<feature type="transmembrane region" description="Helical" evidence="8">
    <location>
        <begin position="166"/>
        <end position="192"/>
    </location>
</feature>
<evidence type="ECO:0000313" key="10">
    <source>
        <dbReference type="EMBL" id="RYR39872.1"/>
    </source>
</evidence>
<dbReference type="AlphaFoldDB" id="A0A445BMI3"/>
<feature type="transmembrane region" description="Helical" evidence="8">
    <location>
        <begin position="346"/>
        <end position="369"/>
    </location>
</feature>
<keyword evidence="5" id="KW-0040">ANK repeat</keyword>
<accession>A0A445BMI3</accession>
<evidence type="ECO:0000256" key="7">
    <source>
        <dbReference type="SAM" id="MobiDB-lite"/>
    </source>
</evidence>
<evidence type="ECO:0000313" key="11">
    <source>
        <dbReference type="Proteomes" id="UP000289738"/>
    </source>
</evidence>